<protein>
    <submittedName>
        <fullName evidence="3">Primase C terminal 2 (PriCT-2)</fullName>
    </submittedName>
</protein>
<organism evidence="3 4">
    <name type="scientific">Pedobacter antarcticus</name>
    <dbReference type="NCBI Taxonomy" id="34086"/>
    <lineage>
        <taxon>Bacteria</taxon>
        <taxon>Pseudomonadati</taxon>
        <taxon>Bacteroidota</taxon>
        <taxon>Sphingobacteriia</taxon>
        <taxon>Sphingobacteriales</taxon>
        <taxon>Sphingobacteriaceae</taxon>
        <taxon>Pedobacter</taxon>
    </lineage>
</organism>
<dbReference type="InterPro" id="IPR014819">
    <property type="entry name" value="PriCT_2"/>
</dbReference>
<dbReference type="Pfam" id="PF08800">
    <property type="entry name" value="BT4734-like_N"/>
    <property type="match status" value="1"/>
</dbReference>
<dbReference type="InterPro" id="IPR014907">
    <property type="entry name" value="BT4734-like_N"/>
</dbReference>
<evidence type="ECO:0000313" key="3">
    <source>
        <dbReference type="EMBL" id="SFF43471.1"/>
    </source>
</evidence>
<feature type="domain" description="Primase C-terminal 2" evidence="1">
    <location>
        <begin position="248"/>
        <end position="324"/>
    </location>
</feature>
<dbReference type="AlphaFoldDB" id="A0A1I2ISH3"/>
<name>A0A1I2ISH3_9SPHI</name>
<gene>
    <name evidence="3" type="ORF">SAMN03003324_03849</name>
</gene>
<dbReference type="Proteomes" id="UP000183129">
    <property type="component" value="Unassembled WGS sequence"/>
</dbReference>
<sequence length="342" mass="39940">MTSDHLLSLTTSFQANSWRGISNQIQVGKSLEMIRNGTYSSRVNRLREYLDKGDRATYDQEKRRLPAITFSANFNVKRNRYSISHYNQLLVLDIDKLNSEQMISTKEVFSTDPYVWAFWESPSKVGLKGLIHFDFGNGFPAEDVNFRHTYGFRKVYTYMLEKYGVEIDKSGSDVTRLCFFSYDPSLWVRKDNFESFPVTYTEADAVVIREIVRSTNYTYAAEPTGNQKFNPYRKNKQKDRTRIQAIIRYLNKRDLSITDSFNNWYQVGYAIANTFTYELGTKYFLSLSKMDGSKFNEDGCKDMMNYCYANSMGKFSFATVVHFAKQMGFKEKREVPKVEEIL</sequence>
<evidence type="ECO:0000259" key="2">
    <source>
        <dbReference type="Pfam" id="PF08800"/>
    </source>
</evidence>
<reference evidence="3 4" key="1">
    <citation type="submission" date="2016-10" db="EMBL/GenBank/DDBJ databases">
        <authorList>
            <person name="de Groot N.N."/>
        </authorList>
    </citation>
    <scope>NUCLEOTIDE SEQUENCE [LARGE SCALE GENOMIC DNA]</scope>
    <source>
        <strain evidence="3 4">ATCC 51969</strain>
    </source>
</reference>
<accession>A0A1I2ISH3</accession>
<proteinExistence type="predicted"/>
<evidence type="ECO:0000313" key="4">
    <source>
        <dbReference type="Proteomes" id="UP000183129"/>
    </source>
</evidence>
<feature type="domain" description="BT4734-like N-terminal" evidence="2">
    <location>
        <begin position="61"/>
        <end position="186"/>
    </location>
</feature>
<dbReference type="Pfam" id="PF08707">
    <property type="entry name" value="PriCT_2"/>
    <property type="match status" value="1"/>
</dbReference>
<dbReference type="GO" id="GO:0016817">
    <property type="term" value="F:hydrolase activity, acting on acid anhydrides"/>
    <property type="evidence" value="ECO:0007669"/>
    <property type="project" value="InterPro"/>
</dbReference>
<dbReference type="RefSeq" id="WP_037443560.1">
    <property type="nucleotide sequence ID" value="NZ_FONS01000014.1"/>
</dbReference>
<evidence type="ECO:0000259" key="1">
    <source>
        <dbReference type="Pfam" id="PF08707"/>
    </source>
</evidence>
<dbReference type="EMBL" id="FONS01000014">
    <property type="protein sequence ID" value="SFF43471.1"/>
    <property type="molecule type" value="Genomic_DNA"/>
</dbReference>